<organism evidence="1 2">
    <name type="scientific">Fusarium solani subsp. cucurbitae</name>
    <name type="common">Neocosmosporum cucurbitae</name>
    <dbReference type="NCBI Taxonomy" id="2747967"/>
    <lineage>
        <taxon>Eukaryota</taxon>
        <taxon>Fungi</taxon>
        <taxon>Dikarya</taxon>
        <taxon>Ascomycota</taxon>
        <taxon>Pezizomycotina</taxon>
        <taxon>Sordariomycetes</taxon>
        <taxon>Hypocreomycetidae</taxon>
        <taxon>Hypocreales</taxon>
        <taxon>Nectriaceae</taxon>
        <taxon>Fusarium</taxon>
        <taxon>Fusarium solani species complex</taxon>
    </lineage>
</organism>
<sequence length="206" mass="23237">MTLVPSDFSELRDLALIPKLPDFNTCFPQPTEDNVNIQPIQSHAYRAPEVLLGCPWTGNVDLWNLGVLMWNMLEGVNLFKRPIANDSQDDAHVHLAEMVSLLGPFLEQVIETEQKFRKAYFRGTITNPQGRECATMNEYWGGPFSSGNGSSNSGIPNTYMKRHWHSVLDQIYRVDLVREGKRMGDMATELAGQEKDGFVDFAGNML</sequence>
<protein>
    <submittedName>
        <fullName evidence="1">Uncharacterized protein</fullName>
    </submittedName>
</protein>
<reference evidence="1" key="1">
    <citation type="submission" date="2021-11" db="EMBL/GenBank/DDBJ databases">
        <title>Fusarium solani-melongenae Genome sequencing and assembly.</title>
        <authorList>
            <person name="Xie S."/>
            <person name="Huang L."/>
            <person name="Zhang X."/>
        </authorList>
    </citation>
    <scope>NUCLEOTIDE SEQUENCE</scope>
    <source>
        <strain evidence="1">CRI 24-3</strain>
    </source>
</reference>
<proteinExistence type="predicted"/>
<gene>
    <name evidence="1" type="ORF">LCI18_013633</name>
</gene>
<dbReference type="Proteomes" id="UP000830768">
    <property type="component" value="Chromosome 11"/>
</dbReference>
<accession>A0ACD3ZMY6</accession>
<evidence type="ECO:0000313" key="1">
    <source>
        <dbReference type="EMBL" id="UPL02699.1"/>
    </source>
</evidence>
<dbReference type="EMBL" id="CP090039">
    <property type="protein sequence ID" value="UPL02699.1"/>
    <property type="molecule type" value="Genomic_DNA"/>
</dbReference>
<evidence type="ECO:0000313" key="2">
    <source>
        <dbReference type="Proteomes" id="UP000830768"/>
    </source>
</evidence>
<keyword evidence="2" id="KW-1185">Reference proteome</keyword>
<name>A0ACD3ZMY6_FUSSC</name>